<protein>
    <submittedName>
        <fullName evidence="1">Uncharacterized protein</fullName>
    </submittedName>
</protein>
<dbReference type="InParanoid" id="A0A3Q2HSV6"/>
<dbReference type="Bgee" id="ENSECAG00000032969">
    <property type="expression patterns" value="Expressed in spinal cord and 21 other cell types or tissues"/>
</dbReference>
<organism evidence="1 2">
    <name type="scientific">Equus caballus</name>
    <name type="common">Horse</name>
    <dbReference type="NCBI Taxonomy" id="9796"/>
    <lineage>
        <taxon>Eukaryota</taxon>
        <taxon>Metazoa</taxon>
        <taxon>Chordata</taxon>
        <taxon>Craniata</taxon>
        <taxon>Vertebrata</taxon>
        <taxon>Euteleostomi</taxon>
        <taxon>Mammalia</taxon>
        <taxon>Eutheria</taxon>
        <taxon>Laurasiatheria</taxon>
        <taxon>Perissodactyla</taxon>
        <taxon>Equidae</taxon>
        <taxon>Equus</taxon>
    </lineage>
</organism>
<accession>A0A3Q2HSV6</accession>
<evidence type="ECO:0000313" key="2">
    <source>
        <dbReference type="Proteomes" id="UP000002281"/>
    </source>
</evidence>
<keyword evidence="2" id="KW-1185">Reference proteome</keyword>
<evidence type="ECO:0000313" key="1">
    <source>
        <dbReference type="Ensembl" id="ENSECAP00000038099.1"/>
    </source>
</evidence>
<proteinExistence type="predicted"/>
<name>A0A3Q2HSV6_HORSE</name>
<dbReference type="PaxDb" id="9796-ENSECAP00000038099"/>
<dbReference type="OMA" id="CLEIMIY"/>
<sequence length="69" mass="7691">LLTLCLEIMIYLCWLSCCLFHSLPIILPLAVGCLLALCPQPLTSSQVRITDEEEKLSVNCGYLDTLVNH</sequence>
<dbReference type="Ensembl" id="ENSECAT00000032130.1">
    <property type="protein sequence ID" value="ENSECAP00000038099.1"/>
    <property type="gene ID" value="ENSECAG00000032969.1"/>
</dbReference>
<dbReference type="AlphaFoldDB" id="A0A3Q2HSV6"/>
<dbReference type="Proteomes" id="UP000002281">
    <property type="component" value="Chromosome 25"/>
</dbReference>
<reference evidence="1 2" key="1">
    <citation type="journal article" date="2009" name="Science">
        <title>Genome sequence, comparative analysis, and population genetics of the domestic horse.</title>
        <authorList>
            <consortium name="Broad Institute Genome Sequencing Platform"/>
            <consortium name="Broad Institute Whole Genome Assembly Team"/>
            <person name="Wade C.M."/>
            <person name="Giulotto E."/>
            <person name="Sigurdsson S."/>
            <person name="Zoli M."/>
            <person name="Gnerre S."/>
            <person name="Imsland F."/>
            <person name="Lear T.L."/>
            <person name="Adelson D.L."/>
            <person name="Bailey E."/>
            <person name="Bellone R.R."/>
            <person name="Bloecker H."/>
            <person name="Distl O."/>
            <person name="Edgar R.C."/>
            <person name="Garber M."/>
            <person name="Leeb T."/>
            <person name="Mauceli E."/>
            <person name="MacLeod J.N."/>
            <person name="Penedo M.C.T."/>
            <person name="Raison J.M."/>
            <person name="Sharpe T."/>
            <person name="Vogel J."/>
            <person name="Andersson L."/>
            <person name="Antczak D.F."/>
            <person name="Biagi T."/>
            <person name="Binns M.M."/>
            <person name="Chowdhary B.P."/>
            <person name="Coleman S.J."/>
            <person name="Della Valle G."/>
            <person name="Fryc S."/>
            <person name="Guerin G."/>
            <person name="Hasegawa T."/>
            <person name="Hill E.W."/>
            <person name="Jurka J."/>
            <person name="Kiialainen A."/>
            <person name="Lindgren G."/>
            <person name="Liu J."/>
            <person name="Magnani E."/>
            <person name="Mickelson J.R."/>
            <person name="Murray J."/>
            <person name="Nergadze S.G."/>
            <person name="Onofrio R."/>
            <person name="Pedroni S."/>
            <person name="Piras M.F."/>
            <person name="Raudsepp T."/>
            <person name="Rocchi M."/>
            <person name="Roeed K.H."/>
            <person name="Ryder O.A."/>
            <person name="Searle S."/>
            <person name="Skow L."/>
            <person name="Swinburne J.E."/>
            <person name="Syvaenen A.C."/>
            <person name="Tozaki T."/>
            <person name="Valberg S.J."/>
            <person name="Vaudin M."/>
            <person name="White J.R."/>
            <person name="Zody M.C."/>
            <person name="Lander E.S."/>
            <person name="Lindblad-Toh K."/>
        </authorList>
    </citation>
    <scope>NUCLEOTIDE SEQUENCE [LARGE SCALE GENOMIC DNA]</scope>
    <source>
        <strain evidence="1 2">Thoroughbred</strain>
    </source>
</reference>
<reference evidence="1" key="3">
    <citation type="submission" date="2025-09" db="UniProtKB">
        <authorList>
            <consortium name="Ensembl"/>
        </authorList>
    </citation>
    <scope>IDENTIFICATION</scope>
    <source>
        <strain evidence="1">Thoroughbred</strain>
    </source>
</reference>
<reference evidence="1" key="2">
    <citation type="submission" date="2025-08" db="UniProtKB">
        <authorList>
            <consortium name="Ensembl"/>
        </authorList>
    </citation>
    <scope>IDENTIFICATION</scope>
    <source>
        <strain evidence="1">Thoroughbred</strain>
    </source>
</reference>